<dbReference type="Pfam" id="PF07238">
    <property type="entry name" value="PilZ"/>
    <property type="match status" value="1"/>
</dbReference>
<keyword evidence="3" id="KW-1185">Reference proteome</keyword>
<dbReference type="GO" id="GO:0035438">
    <property type="term" value="F:cyclic-di-GMP binding"/>
    <property type="evidence" value="ECO:0007669"/>
    <property type="project" value="InterPro"/>
</dbReference>
<dbReference type="EMBL" id="RCVZ01000002">
    <property type="protein sequence ID" value="RLQ97089.1"/>
    <property type="molecule type" value="Genomic_DNA"/>
</dbReference>
<comment type="caution">
    <text evidence="2">The sequence shown here is derived from an EMBL/GenBank/DDBJ whole genome shotgun (WGS) entry which is preliminary data.</text>
</comment>
<evidence type="ECO:0000313" key="3">
    <source>
        <dbReference type="Proteomes" id="UP000276770"/>
    </source>
</evidence>
<proteinExistence type="predicted"/>
<dbReference type="Proteomes" id="UP000276770">
    <property type="component" value="Unassembled WGS sequence"/>
</dbReference>
<sequence length="124" mass="14534">MQFKRKEPFRYSFTSPIQGSFRLFIEKDKELIETKEGNMEIIDLSPKGIKFRSKLNIPVERTDLHLHITFVINEKAIEFVGKLKWKRQSATDFIYGVSSFGDDNLAEDIVRELKSFSKKKIDES</sequence>
<protein>
    <submittedName>
        <fullName evidence="2">PilZ domain-containing protein</fullName>
    </submittedName>
</protein>
<dbReference type="InterPro" id="IPR009875">
    <property type="entry name" value="PilZ_domain"/>
</dbReference>
<dbReference type="RefSeq" id="WP_121679038.1">
    <property type="nucleotide sequence ID" value="NZ_RCVZ01000002.1"/>
</dbReference>
<feature type="domain" description="PilZ" evidence="1">
    <location>
        <begin position="38"/>
        <end position="110"/>
    </location>
</feature>
<dbReference type="OrthoDB" id="2354159at2"/>
<accession>A0A3L7K493</accession>
<gene>
    <name evidence="2" type="ORF">D9X91_02715</name>
</gene>
<dbReference type="AlphaFoldDB" id="A0A3L7K493"/>
<organism evidence="2 3">
    <name type="scientific">Falsibacillus albus</name>
    <dbReference type="NCBI Taxonomy" id="2478915"/>
    <lineage>
        <taxon>Bacteria</taxon>
        <taxon>Bacillati</taxon>
        <taxon>Bacillota</taxon>
        <taxon>Bacilli</taxon>
        <taxon>Bacillales</taxon>
        <taxon>Bacillaceae</taxon>
        <taxon>Falsibacillus</taxon>
    </lineage>
</organism>
<reference evidence="2 3" key="1">
    <citation type="submission" date="2018-10" db="EMBL/GenBank/DDBJ databases">
        <title>Falsibacillus sp. genome draft.</title>
        <authorList>
            <person name="Shi S."/>
        </authorList>
    </citation>
    <scope>NUCLEOTIDE SEQUENCE [LARGE SCALE GENOMIC DNA]</scope>
    <source>
        <strain evidence="2 3">GY 10110</strain>
    </source>
</reference>
<evidence type="ECO:0000259" key="1">
    <source>
        <dbReference type="Pfam" id="PF07238"/>
    </source>
</evidence>
<evidence type="ECO:0000313" key="2">
    <source>
        <dbReference type="EMBL" id="RLQ97089.1"/>
    </source>
</evidence>
<name>A0A3L7K493_9BACI</name>